<gene>
    <name evidence="1" type="primary">sthA</name>
    <name evidence="1" type="ORF">ENJCFOFA_00015</name>
    <name evidence="3" type="ORF">FILMCLBC_00004</name>
    <name evidence="2" type="ORF">NBIEPGBJ_00004</name>
</gene>
<dbReference type="GO" id="GO:0003957">
    <property type="term" value="F:NAD(P)+ transhydrogenase (Si-specific) activity"/>
    <property type="evidence" value="ECO:0007669"/>
    <property type="project" value="UniProtKB-EC"/>
</dbReference>
<evidence type="ECO:0000313" key="3">
    <source>
        <dbReference type="EMBL" id="QNO48258.1"/>
    </source>
</evidence>
<dbReference type="EMBL" id="MT630649">
    <property type="protein sequence ID" value="QNO41533.1"/>
    <property type="molecule type" value="Genomic_DNA"/>
</dbReference>
<evidence type="ECO:0000313" key="2">
    <source>
        <dbReference type="EMBL" id="QNO41939.1"/>
    </source>
</evidence>
<dbReference type="SUPFAM" id="SSF51905">
    <property type="entry name" value="FAD/NAD(P)-binding domain"/>
    <property type="match status" value="1"/>
</dbReference>
<dbReference type="EC" id="1.6.1.1" evidence="1"/>
<dbReference type="InterPro" id="IPR036188">
    <property type="entry name" value="FAD/NAD-bd_sf"/>
</dbReference>
<name>A0A7G9Y0J9_9EURY</name>
<dbReference type="Pfam" id="PF13450">
    <property type="entry name" value="NAD_binding_8"/>
    <property type="match status" value="1"/>
</dbReference>
<dbReference type="PANTHER" id="PTHR43734">
    <property type="entry name" value="PHYTOENE DESATURASE"/>
    <property type="match status" value="1"/>
</dbReference>
<keyword evidence="1" id="KW-0560">Oxidoreductase</keyword>
<dbReference type="EMBL" id="MT630689">
    <property type="protein sequence ID" value="QNO41939.1"/>
    <property type="molecule type" value="Genomic_DNA"/>
</dbReference>
<protein>
    <submittedName>
        <fullName evidence="1">Soluble pyridine nucleotide transhydrogenase</fullName>
        <ecNumber evidence="1">1.6.1.1</ecNumber>
    </submittedName>
</protein>
<reference evidence="1" key="1">
    <citation type="submission" date="2020-06" db="EMBL/GenBank/DDBJ databases">
        <title>Unique genomic features of the anaerobic methanotrophic archaea.</title>
        <authorList>
            <person name="Chadwick G.L."/>
            <person name="Skennerton C.T."/>
            <person name="Laso-Perez R."/>
            <person name="Leu A.O."/>
            <person name="Speth D.R."/>
            <person name="Yu H."/>
            <person name="Morgan-Lang C."/>
            <person name="Hatzenpichler R."/>
            <person name="Goudeau D."/>
            <person name="Malmstrom R."/>
            <person name="Brazelton W.J."/>
            <person name="Woyke T."/>
            <person name="Hallam S.J."/>
            <person name="Tyson G.W."/>
            <person name="Wegener G."/>
            <person name="Boetius A."/>
            <person name="Orphan V."/>
        </authorList>
    </citation>
    <scope>NUCLEOTIDE SEQUENCE</scope>
</reference>
<organism evidence="1">
    <name type="scientific">Candidatus Methanogaster sp. ANME-2c ERB4</name>
    <dbReference type="NCBI Taxonomy" id="2759911"/>
    <lineage>
        <taxon>Archaea</taxon>
        <taxon>Methanobacteriati</taxon>
        <taxon>Methanobacteriota</taxon>
        <taxon>Stenosarchaea group</taxon>
        <taxon>Methanomicrobia</taxon>
        <taxon>Methanosarcinales</taxon>
        <taxon>ANME-2 cluster</taxon>
        <taxon>Candidatus Methanogasteraceae</taxon>
        <taxon>Candidatus Methanogaster</taxon>
    </lineage>
</organism>
<dbReference type="PANTHER" id="PTHR43734:SF1">
    <property type="entry name" value="PHYTOENE DESATURASE"/>
    <property type="match status" value="1"/>
</dbReference>
<dbReference type="AlphaFoldDB" id="A0A7G9Y0J9"/>
<proteinExistence type="predicted"/>
<accession>A0A7G9Y0J9</accession>
<evidence type="ECO:0000313" key="1">
    <source>
        <dbReference type="EMBL" id="QNO41533.1"/>
    </source>
</evidence>
<dbReference type="EMBL" id="MT631316">
    <property type="protein sequence ID" value="QNO48258.1"/>
    <property type="molecule type" value="Genomic_DNA"/>
</dbReference>
<sequence length="494" mass="55315">MEKKYDTIVVGAGISGLLAALTLSKHGKRVMVLEKSRYVGGNCNSYTVDGFQVDTGPHAITHLAVGPLKRLMDNYFDHVPVFEDHGYYYVRTEHSFVKLPSNLMEFMTFDVLSMKDRLVLSPAITKVLTLSTFGVDLSKQSVYETLPHTLSKDAYAFVNTISYFLSGKSMKEMSIHRILTGSNFIRDSVTQEQFENLVGKNEDPQKTESILRSILPSNLHTSLQARLNSSFTSSIPLKNVSSPLTSIGRLTTNSVDYPQGYPRKGLKSVLNAVLYSLPKTVGIKTECEVKRILVEDGRVVGVEADEMYYADMVIYTGFAKDLPSVIDNLPKAYIGDLDGIVRTKSLTIWLGLDRRLDEFNYIGSEVWFKDNPYWAMPISNYDSSLAPEDKQLVGFAFVIDEKKSEESETKKAYETIYRAIPDIEERVEVQHEQITIPEKAAVTIDGKFADIRTPIKNLYLAGTDTDSRSMGITRAAYSIVELLGVLNEDGNLHQ</sequence>
<dbReference type="PRINTS" id="PR00420">
    <property type="entry name" value="RNGMNOXGNASE"/>
</dbReference>
<dbReference type="Gene3D" id="3.50.50.60">
    <property type="entry name" value="FAD/NAD(P)-binding domain"/>
    <property type="match status" value="2"/>
</dbReference>